<dbReference type="GO" id="GO:0008696">
    <property type="term" value="F:4-amino-4-deoxychorismate lyase activity"/>
    <property type="evidence" value="ECO:0007669"/>
    <property type="project" value="UniProtKB-EC"/>
</dbReference>
<evidence type="ECO:0000313" key="10">
    <source>
        <dbReference type="EMBL" id="CEN55921.1"/>
    </source>
</evidence>
<evidence type="ECO:0000256" key="7">
    <source>
        <dbReference type="ARBA" id="ARBA00035633"/>
    </source>
</evidence>
<dbReference type="GO" id="GO:0005829">
    <property type="term" value="C:cytosol"/>
    <property type="evidence" value="ECO:0007669"/>
    <property type="project" value="TreeGrafter"/>
</dbReference>
<evidence type="ECO:0000256" key="2">
    <source>
        <dbReference type="ARBA" id="ARBA00009320"/>
    </source>
</evidence>
<dbReference type="Pfam" id="PF01063">
    <property type="entry name" value="Aminotran_4"/>
    <property type="match status" value="1"/>
</dbReference>
<dbReference type="InterPro" id="IPR043132">
    <property type="entry name" value="BCAT-like_C"/>
</dbReference>
<dbReference type="GO" id="GO:0030170">
    <property type="term" value="F:pyridoxal phosphate binding"/>
    <property type="evidence" value="ECO:0007669"/>
    <property type="project" value="InterPro"/>
</dbReference>
<dbReference type="Proteomes" id="UP000056322">
    <property type="component" value="Chromosome 1"/>
</dbReference>
<dbReference type="InterPro" id="IPR043131">
    <property type="entry name" value="BCAT-like_N"/>
</dbReference>
<evidence type="ECO:0000313" key="11">
    <source>
        <dbReference type="Proteomes" id="UP000056322"/>
    </source>
</evidence>
<dbReference type="GO" id="GO:0046656">
    <property type="term" value="P:folic acid biosynthetic process"/>
    <property type="evidence" value="ECO:0007669"/>
    <property type="project" value="UniProtKB-KW"/>
</dbReference>
<dbReference type="GO" id="GO:0008153">
    <property type="term" value="P:4-aminobenzoate biosynthetic process"/>
    <property type="evidence" value="ECO:0007669"/>
    <property type="project" value="TreeGrafter"/>
</dbReference>
<proteinExistence type="inferred from homology"/>
<dbReference type="STRING" id="1581680.BN1209_0878"/>
<dbReference type="NCBIfam" id="TIGR03461">
    <property type="entry name" value="pabC_Proteo"/>
    <property type="match status" value="1"/>
</dbReference>
<dbReference type="NCBIfam" id="NF004761">
    <property type="entry name" value="PRK06092.1"/>
    <property type="match status" value="1"/>
</dbReference>
<gene>
    <name evidence="10" type="ORF">BN1209_0878</name>
</gene>
<dbReference type="CDD" id="cd01559">
    <property type="entry name" value="ADCL_like"/>
    <property type="match status" value="1"/>
</dbReference>
<comment type="catalytic activity">
    <reaction evidence="9">
        <text>4-amino-4-deoxychorismate = 4-aminobenzoate + pyruvate + H(+)</text>
        <dbReference type="Rhea" id="RHEA:16201"/>
        <dbReference type="ChEBI" id="CHEBI:15361"/>
        <dbReference type="ChEBI" id="CHEBI:15378"/>
        <dbReference type="ChEBI" id="CHEBI:17836"/>
        <dbReference type="ChEBI" id="CHEBI:58406"/>
        <dbReference type="EC" id="4.1.3.38"/>
    </reaction>
</comment>
<evidence type="ECO:0000256" key="4">
    <source>
        <dbReference type="ARBA" id="ARBA00022898"/>
    </source>
</evidence>
<comment type="similarity">
    <text evidence="2">Belongs to the class-IV pyridoxal-phosphate-dependent aminotransferase family.</text>
</comment>
<comment type="subunit">
    <text evidence="3">Homodimer.</text>
</comment>
<dbReference type="HOGENOM" id="CLU_020844_2_1_4"/>
<evidence type="ECO:0000256" key="5">
    <source>
        <dbReference type="ARBA" id="ARBA00022909"/>
    </source>
</evidence>
<evidence type="ECO:0000256" key="6">
    <source>
        <dbReference type="ARBA" id="ARBA00023239"/>
    </source>
</evidence>
<evidence type="ECO:0000256" key="9">
    <source>
        <dbReference type="ARBA" id="ARBA00049529"/>
    </source>
</evidence>
<dbReference type="Gene3D" id="3.20.10.10">
    <property type="entry name" value="D-amino Acid Aminotransferase, subunit A, domain 2"/>
    <property type="match status" value="1"/>
</dbReference>
<dbReference type="Gene3D" id="3.30.470.10">
    <property type="match status" value="1"/>
</dbReference>
<keyword evidence="11" id="KW-1185">Reference proteome</keyword>
<keyword evidence="5" id="KW-0289">Folate biosynthesis</keyword>
<keyword evidence="6 10" id="KW-0456">Lyase</keyword>
<accession>A0A0B7IZH8</accession>
<dbReference type="KEGG" id="mbac:BN1209_0878"/>
<dbReference type="PANTHER" id="PTHR42743:SF2">
    <property type="entry name" value="AMINODEOXYCHORISMATE LYASE"/>
    <property type="match status" value="1"/>
</dbReference>
<dbReference type="PANTHER" id="PTHR42743">
    <property type="entry name" value="AMINO-ACID AMINOTRANSFERASE"/>
    <property type="match status" value="1"/>
</dbReference>
<sequence length="275" mass="30107">MNQETKNAQYLINGQTSSGLSVLDRGLSYGDGVFRTLLVKAGLPHHWSLQYQKLAEDCQALNISCPSEDVLLQDIKALFDDPLDAVAKIIVTRGESARGYGYPADISANRIVIKSQIPAYPAINQTHGVSLHLCQLKLGLQPKLAGVKHLNRLENVLARAEWNDVKIADGLLLDTDGNVIECTMSNVFARFGKDLITPSLDECGVAGTARALIIKNAAQLNLSVKVESMSLDKLMQADEMIICNSLLGAWQVVNLNGQQWAKQKLDAQLREMLLN</sequence>
<name>A0A0B7IZH8_9PROT</name>
<dbReference type="FunFam" id="3.20.10.10:FF:000002">
    <property type="entry name" value="D-alanine aminotransferase"/>
    <property type="match status" value="1"/>
</dbReference>
<dbReference type="RefSeq" id="WP_045751119.1">
    <property type="nucleotide sequence ID" value="NZ_LN794158.1"/>
</dbReference>
<protein>
    <recommendedName>
        <fullName evidence="8">aminodeoxychorismate lyase</fullName>
        <ecNumber evidence="8">4.1.3.38</ecNumber>
    </recommendedName>
</protein>
<dbReference type="EC" id="4.1.3.38" evidence="8"/>
<dbReference type="InterPro" id="IPR001544">
    <property type="entry name" value="Aminotrans_IV"/>
</dbReference>
<dbReference type="InterPro" id="IPR017824">
    <property type="entry name" value="Aminodeoxychorismate_lyase_IV"/>
</dbReference>
<evidence type="ECO:0000256" key="3">
    <source>
        <dbReference type="ARBA" id="ARBA00011738"/>
    </source>
</evidence>
<dbReference type="AlphaFoldDB" id="A0A0B7IZH8"/>
<comment type="cofactor">
    <cofactor evidence="1">
        <name>pyridoxal 5'-phosphate</name>
        <dbReference type="ChEBI" id="CHEBI:597326"/>
    </cofactor>
</comment>
<comment type="pathway">
    <text evidence="7">Cofactor biosynthesis; tetrahydrofolate biosynthesis; 4-aminobenzoate from chorismate: step 2/2.</text>
</comment>
<evidence type="ECO:0000256" key="1">
    <source>
        <dbReference type="ARBA" id="ARBA00001933"/>
    </source>
</evidence>
<dbReference type="InterPro" id="IPR036038">
    <property type="entry name" value="Aminotransferase-like"/>
</dbReference>
<evidence type="ECO:0000256" key="8">
    <source>
        <dbReference type="ARBA" id="ARBA00035676"/>
    </source>
</evidence>
<dbReference type="OrthoDB" id="9805628at2"/>
<keyword evidence="4" id="KW-0663">Pyridoxal phosphate</keyword>
<dbReference type="SUPFAM" id="SSF56752">
    <property type="entry name" value="D-aminoacid aminotransferase-like PLP-dependent enzymes"/>
    <property type="match status" value="1"/>
</dbReference>
<organism evidence="10 11">
    <name type="scientific">Candidatus Methylopumilus turicensis</name>
    <dbReference type="NCBI Taxonomy" id="1581680"/>
    <lineage>
        <taxon>Bacteria</taxon>
        <taxon>Pseudomonadati</taxon>
        <taxon>Pseudomonadota</taxon>
        <taxon>Betaproteobacteria</taxon>
        <taxon>Nitrosomonadales</taxon>
        <taxon>Methylophilaceae</taxon>
        <taxon>Candidatus Methylopumilus</taxon>
    </lineage>
</organism>
<reference evidence="11" key="1">
    <citation type="submission" date="2014-12" db="EMBL/GenBank/DDBJ databases">
        <authorList>
            <person name="Salcher M.M."/>
        </authorList>
    </citation>
    <scope>NUCLEOTIDE SEQUENCE [LARGE SCALE GENOMIC DNA]</scope>
    <source>
        <strain evidence="11">MMS-10A-171</strain>
    </source>
</reference>
<dbReference type="InterPro" id="IPR050571">
    <property type="entry name" value="Class-IV_PLP-Dep_Aminotrnsfr"/>
</dbReference>
<dbReference type="EMBL" id="LN794158">
    <property type="protein sequence ID" value="CEN55921.1"/>
    <property type="molecule type" value="Genomic_DNA"/>
</dbReference>